<dbReference type="InterPro" id="IPR006311">
    <property type="entry name" value="TAT_signal"/>
</dbReference>
<protein>
    <submittedName>
        <fullName evidence="3">Tripartite tricarboxylate transporter substrate binding protein</fullName>
    </submittedName>
</protein>
<comment type="caution">
    <text evidence="3">The sequence shown here is derived from an EMBL/GenBank/DDBJ whole genome shotgun (WGS) entry which is preliminary data.</text>
</comment>
<name>A0A5C8P7S6_9HYPH</name>
<dbReference type="Gene3D" id="3.40.190.150">
    <property type="entry name" value="Bordetella uptake gene, domain 1"/>
    <property type="match status" value="1"/>
</dbReference>
<dbReference type="PANTHER" id="PTHR42928:SF5">
    <property type="entry name" value="BLR1237 PROTEIN"/>
    <property type="match status" value="1"/>
</dbReference>
<dbReference type="InterPro" id="IPR019546">
    <property type="entry name" value="TAT_signal_bac_arc"/>
</dbReference>
<dbReference type="RefSeq" id="WP_147852438.1">
    <property type="nucleotide sequence ID" value="NZ_VDUZ01000083.1"/>
</dbReference>
<proteinExistence type="inferred from homology"/>
<feature type="chain" id="PRO_5022990029" evidence="2">
    <location>
        <begin position="31"/>
        <end position="331"/>
    </location>
</feature>
<evidence type="ECO:0000256" key="2">
    <source>
        <dbReference type="SAM" id="SignalP"/>
    </source>
</evidence>
<dbReference type="Pfam" id="PF03401">
    <property type="entry name" value="TctC"/>
    <property type="match status" value="1"/>
</dbReference>
<dbReference type="PROSITE" id="PS51318">
    <property type="entry name" value="TAT"/>
    <property type="match status" value="1"/>
</dbReference>
<dbReference type="Proteomes" id="UP000321638">
    <property type="component" value="Unassembled WGS sequence"/>
</dbReference>
<dbReference type="SUPFAM" id="SSF53850">
    <property type="entry name" value="Periplasmic binding protein-like II"/>
    <property type="match status" value="1"/>
</dbReference>
<dbReference type="InterPro" id="IPR005064">
    <property type="entry name" value="BUG"/>
</dbReference>
<evidence type="ECO:0000256" key="1">
    <source>
        <dbReference type="ARBA" id="ARBA00006987"/>
    </source>
</evidence>
<dbReference type="CDD" id="cd07012">
    <property type="entry name" value="PBP2_Bug_TTT"/>
    <property type="match status" value="1"/>
</dbReference>
<dbReference type="PANTHER" id="PTHR42928">
    <property type="entry name" value="TRICARBOXYLATE-BINDING PROTEIN"/>
    <property type="match status" value="1"/>
</dbReference>
<reference evidence="3 4" key="1">
    <citation type="submission" date="2019-06" db="EMBL/GenBank/DDBJ databases">
        <title>New taxonomy in bacterial strain CC-CFT640, isolated from vineyard.</title>
        <authorList>
            <person name="Lin S.-Y."/>
            <person name="Tsai C.-F."/>
            <person name="Young C.-C."/>
        </authorList>
    </citation>
    <scope>NUCLEOTIDE SEQUENCE [LARGE SCALE GENOMIC DNA]</scope>
    <source>
        <strain evidence="3 4">CC-CFT640</strain>
    </source>
</reference>
<dbReference type="AlphaFoldDB" id="A0A5C8P7S6"/>
<evidence type="ECO:0000313" key="4">
    <source>
        <dbReference type="Proteomes" id="UP000321638"/>
    </source>
</evidence>
<dbReference type="PIRSF" id="PIRSF017082">
    <property type="entry name" value="YflP"/>
    <property type="match status" value="1"/>
</dbReference>
<keyword evidence="2" id="KW-0732">Signal</keyword>
<gene>
    <name evidence="3" type="ORF">FHP25_39045</name>
</gene>
<organism evidence="3 4">
    <name type="scientific">Vineibacter terrae</name>
    <dbReference type="NCBI Taxonomy" id="2586908"/>
    <lineage>
        <taxon>Bacteria</taxon>
        <taxon>Pseudomonadati</taxon>
        <taxon>Pseudomonadota</taxon>
        <taxon>Alphaproteobacteria</taxon>
        <taxon>Hyphomicrobiales</taxon>
        <taxon>Vineibacter</taxon>
    </lineage>
</organism>
<dbReference type="EMBL" id="VDUZ01000083">
    <property type="protein sequence ID" value="TXL69436.1"/>
    <property type="molecule type" value="Genomic_DNA"/>
</dbReference>
<feature type="signal peptide" evidence="2">
    <location>
        <begin position="1"/>
        <end position="30"/>
    </location>
</feature>
<sequence length="331" mass="35109">MMGTTSRRSFLGGAAGAAALTLGATSGARADTWPSKPIRIIVSFPAGGLTDTMARAHSEYMSQKLGQPIVVENKAGAAGIIGAEAVARSAPDGYTLLYTITTTVVMNRVIYKTLPYDPEKDFVYIAMTSGGHLPFVVHKSVPATNIKEFVAWARANKASVGSYSIGSYSHMAIAELNRQFGLNMEAVHYRGEAPMWQDLASGAIQAASGSYLAGASVLQSGTGRPIAVPLTTRMKKLPDVATFLEQGVTSPAFQVRAGWGGLLGPAGMPQEIVDRISELMVEGGTSPKIRGILDTFGIDESAIGHKEFTRIVREEGPVLLDIVKRLNITPQ</sequence>
<dbReference type="InterPro" id="IPR042100">
    <property type="entry name" value="Bug_dom1"/>
</dbReference>
<keyword evidence="4" id="KW-1185">Reference proteome</keyword>
<accession>A0A5C8P7S6</accession>
<evidence type="ECO:0000313" key="3">
    <source>
        <dbReference type="EMBL" id="TXL69436.1"/>
    </source>
</evidence>
<comment type="similarity">
    <text evidence="1">Belongs to the UPF0065 (bug) family.</text>
</comment>
<dbReference type="Gene3D" id="3.40.190.10">
    <property type="entry name" value="Periplasmic binding protein-like II"/>
    <property type="match status" value="1"/>
</dbReference>
<dbReference type="OrthoDB" id="8263732at2"/>
<dbReference type="NCBIfam" id="TIGR01409">
    <property type="entry name" value="TAT_signal_seq"/>
    <property type="match status" value="1"/>
</dbReference>